<dbReference type="AlphaFoldDB" id="A0A349TTJ9"/>
<reference evidence="4 5" key="1">
    <citation type="journal article" date="2018" name="Nat. Biotechnol.">
        <title>A standardized bacterial taxonomy based on genome phylogeny substantially revises the tree of life.</title>
        <authorList>
            <person name="Parks D.H."/>
            <person name="Chuvochina M."/>
            <person name="Waite D.W."/>
            <person name="Rinke C."/>
            <person name="Skarshewski A."/>
            <person name="Chaumeil P.A."/>
            <person name="Hugenholtz P."/>
        </authorList>
    </citation>
    <scope>NUCLEOTIDE SEQUENCE [LARGE SCALE GENOMIC DNA]</scope>
    <source>
        <strain evidence="3">UBA11621</strain>
        <strain evidence="2">UBA11978</strain>
    </source>
</reference>
<evidence type="ECO:0000313" key="2">
    <source>
        <dbReference type="EMBL" id="HAW74668.1"/>
    </source>
</evidence>
<dbReference type="InterPro" id="IPR006869">
    <property type="entry name" value="DUF547"/>
</dbReference>
<name>A0A349TTJ9_9ALTE</name>
<organism evidence="2 4">
    <name type="scientific">Alteromonas australica</name>
    <dbReference type="NCBI Taxonomy" id="589873"/>
    <lineage>
        <taxon>Bacteria</taxon>
        <taxon>Pseudomonadati</taxon>
        <taxon>Pseudomonadota</taxon>
        <taxon>Gammaproteobacteria</taxon>
        <taxon>Alteromonadales</taxon>
        <taxon>Alteromonadaceae</taxon>
        <taxon>Alteromonas/Salinimonas group</taxon>
        <taxon>Alteromonas</taxon>
    </lineage>
</organism>
<dbReference type="PANTHER" id="PTHR46361:SF3">
    <property type="entry name" value="ELECTRON CARRIER_ PROTEIN DISULFIDE OXIDOREDUCTASE"/>
    <property type="match status" value="1"/>
</dbReference>
<feature type="domain" description="DUF547" evidence="1">
    <location>
        <begin position="102"/>
        <end position="215"/>
    </location>
</feature>
<accession>A0A349TTJ9</accession>
<dbReference type="STRING" id="589873.EP12_09005"/>
<proteinExistence type="predicted"/>
<evidence type="ECO:0000313" key="5">
    <source>
        <dbReference type="Proteomes" id="UP000264779"/>
    </source>
</evidence>
<dbReference type="EMBL" id="DNAN01000103">
    <property type="protein sequence ID" value="HAW74668.1"/>
    <property type="molecule type" value="Genomic_DNA"/>
</dbReference>
<dbReference type="Proteomes" id="UP000264779">
    <property type="component" value="Unassembled WGS sequence"/>
</dbReference>
<evidence type="ECO:0000313" key="4">
    <source>
        <dbReference type="Proteomes" id="UP000263517"/>
    </source>
</evidence>
<evidence type="ECO:0000259" key="1">
    <source>
        <dbReference type="Pfam" id="PF04784"/>
    </source>
</evidence>
<gene>
    <name evidence="2" type="ORF">DCW74_02915</name>
    <name evidence="3" type="ORF">DEB45_08660</name>
</gene>
<dbReference type="Pfam" id="PF04784">
    <property type="entry name" value="DUF547"/>
    <property type="match status" value="1"/>
</dbReference>
<dbReference type="EMBL" id="DONK01000126">
    <property type="protein sequence ID" value="HBU51320.1"/>
    <property type="molecule type" value="Genomic_DNA"/>
</dbReference>
<evidence type="ECO:0000313" key="3">
    <source>
        <dbReference type="EMBL" id="HBU51320.1"/>
    </source>
</evidence>
<sequence length="293" mass="33345">MRQKSYLPTLKSSTLGAEDNRMIAKRLTFFSLCLFCVSYALAPPLFAQTHLHTPFDELLQKHVVTINDGKSTQVDYAELAKDKTKLEAYLSALAAIDIATFEEWSQGKQLAFLINAYNTYTLALIIEHYPDIGSIRDIGGFFSSPWKQAFAPLLGKTRTLDNIEHGLIRGDNKYQEPRIHFAVNCASIGCPALREEAYTEAKLSQQLESQTQRFLSDNSRHYIEGNTLKVSKIFDWYRDDFEAPWRGATSLNGFLLLYVSAFDLTEAQQRALRAGTLNIEFSDYDWALNDREK</sequence>
<dbReference type="PANTHER" id="PTHR46361">
    <property type="entry name" value="ELECTRON CARRIER/ PROTEIN DISULFIDE OXIDOREDUCTASE"/>
    <property type="match status" value="1"/>
</dbReference>
<dbReference type="Proteomes" id="UP000263517">
    <property type="component" value="Unassembled WGS sequence"/>
</dbReference>
<protein>
    <submittedName>
        <fullName evidence="2">DUF547 domain-containing protein</fullName>
    </submittedName>
</protein>
<comment type="caution">
    <text evidence="2">The sequence shown here is derived from an EMBL/GenBank/DDBJ whole genome shotgun (WGS) entry which is preliminary data.</text>
</comment>